<reference evidence="2" key="1">
    <citation type="submission" date="2024-02" db="UniProtKB">
        <authorList>
            <consortium name="WormBaseParasite"/>
        </authorList>
    </citation>
    <scope>IDENTIFICATION</scope>
</reference>
<accession>A0AAF3EJB4</accession>
<keyword evidence="1" id="KW-1185">Reference proteome</keyword>
<protein>
    <submittedName>
        <fullName evidence="2">Uncharacterized protein</fullName>
    </submittedName>
</protein>
<evidence type="ECO:0000313" key="1">
    <source>
        <dbReference type="Proteomes" id="UP000887575"/>
    </source>
</evidence>
<dbReference type="AlphaFoldDB" id="A0AAF3EJB4"/>
<evidence type="ECO:0000313" key="2">
    <source>
        <dbReference type="WBParaSite" id="MBELARI_LOCUS1412"/>
    </source>
</evidence>
<dbReference type="WBParaSite" id="MBELARI_LOCUS1412">
    <property type="protein sequence ID" value="MBELARI_LOCUS1412"/>
    <property type="gene ID" value="MBELARI_LOCUS1412"/>
</dbReference>
<dbReference type="Proteomes" id="UP000887575">
    <property type="component" value="Unassembled WGS sequence"/>
</dbReference>
<name>A0AAF3EJB4_9BILA</name>
<sequence length="170" mass="19400">MCLFEDMKIEKEEKRYDKSKQNAQTLGLIGIFALTISDTGNQLILGYGCDEIICQFSIDVDEKMVNYVDTDAFMSRFAAIATTQHAIDNLEKNIGDLAEGFRNNFTVIYEDIKPNFDDFVEKMTNFTTFLDDTDKKSTKLNTDATQAAIDAECFYRNRTQPWVCNGKGFE</sequence>
<organism evidence="1 2">
    <name type="scientific">Mesorhabditis belari</name>
    <dbReference type="NCBI Taxonomy" id="2138241"/>
    <lineage>
        <taxon>Eukaryota</taxon>
        <taxon>Metazoa</taxon>
        <taxon>Ecdysozoa</taxon>
        <taxon>Nematoda</taxon>
        <taxon>Chromadorea</taxon>
        <taxon>Rhabditida</taxon>
        <taxon>Rhabditina</taxon>
        <taxon>Rhabditomorpha</taxon>
        <taxon>Rhabditoidea</taxon>
        <taxon>Rhabditidae</taxon>
        <taxon>Mesorhabditinae</taxon>
        <taxon>Mesorhabditis</taxon>
    </lineage>
</organism>
<proteinExistence type="predicted"/>